<dbReference type="EMBL" id="CP015585">
    <property type="protein sequence ID" value="APT60334.1"/>
    <property type="molecule type" value="Genomic_DNA"/>
</dbReference>
<dbReference type="InterPro" id="IPR017261">
    <property type="entry name" value="DNA_mismatch_repair_MutS/MSH"/>
</dbReference>
<dbReference type="Gene3D" id="3.30.420.110">
    <property type="entry name" value="MutS, connector domain"/>
    <property type="match status" value="1"/>
</dbReference>
<dbReference type="GO" id="GO:0005524">
    <property type="term" value="F:ATP binding"/>
    <property type="evidence" value="ECO:0007669"/>
    <property type="project" value="UniProtKB-KW"/>
</dbReference>
<dbReference type="InterPro" id="IPR016151">
    <property type="entry name" value="DNA_mismatch_repair_MutS_N"/>
</dbReference>
<dbReference type="InterPro" id="IPR007696">
    <property type="entry name" value="DNA_mismatch_repair_MutS_core"/>
</dbReference>
<dbReference type="GO" id="GO:0030983">
    <property type="term" value="F:mismatched DNA binding"/>
    <property type="evidence" value="ECO:0007669"/>
    <property type="project" value="InterPro"/>
</dbReference>
<dbReference type="GO" id="GO:0140664">
    <property type="term" value="F:ATP-dependent DNA damage sensor activity"/>
    <property type="evidence" value="ECO:0007669"/>
    <property type="project" value="InterPro"/>
</dbReference>
<comment type="function">
    <text evidence="8">This protein is involved in the repair of mismatches in DNA. It is possible that it carries out the mismatch recognition step. This protein has a weak ATPase activity.</text>
</comment>
<sequence length="895" mass="93608">MAGGTDCEAVAQHSAAAPDLGRPLSECGIAKQEAGQQEQNAAHAPISCHADANGTAGWLDPGEHRLDELETGPGTRHLSVMDTPARPPASPMMAAHAQASAAAPGYLVLYRVGEFYEILGSDAPIASRALGLQLTHRRQRDAPDVPMCGVPSASAAGAVARLLAAGHRVALSEQPVEAGGERPLRLMTPATSVDADVLVAGRANNLTVALAEGRAVAFAWIDLSTSEIGTCMASLEGCGPALARIGPSEILVAQWPEDSDALAVAIRSAGLRHGDLGRPSLTPEAVEAVLSEAFGPAGRTAMRGFSPPELRALAALLDHVRVVVGQLPAALPSPRRAATGDTMEIDAPTLRGLEVLDSASGAEGSLLAVLDRTVTAAGARLLRRQLCAPLTSIEVIGRRLAMVRYLVADVGLRRSCREGLSGMPDLLRACGRLSLGKGGPRDLAAVRDGLGCAAVLTARLDESSDLPPGLATARRELGAAEGVRRGVAAMLRRALIAAPPLSVTEPGFVAPLYDERLDRLRTEAEATKAAIEALQGRYAQKTGIKTLKIRSNSVLGYHVEVPSAAARGLGSEFRLRQGLASTTRFSTTELDQLAGALEAATEQARSVEQAVFRSLASAVLGLREALMRVAHAAAALDLVCGLAQAAAESLWTEPELTTEGVLAIQGGRHPVSERLLEGQGRTFVQNDCVMGGGNRLWLLTGPNMAGKSTFLRQVAIVVLLAQIGSFVPASHARVGIVDKLFSRIGASDDLAAGRSTFMVEMLETAAIMNQATDRSLVILDEVGRGTSTHDGLAIAQACMEYLHDVVGCRTLFATHYHELADVAEAMEHGACMMMDAAAGRHEEMFAYKVKPGRAGQSYGLRVAAGAGMPGGILERASELLAKHQERAAFRTDPTG</sequence>
<dbReference type="SUPFAM" id="SSF53150">
    <property type="entry name" value="DNA repair protein MutS, domain II"/>
    <property type="match status" value="1"/>
</dbReference>
<proteinExistence type="inferred from homology"/>
<comment type="similarity">
    <text evidence="1">Belongs to the DNA mismatch repair MutS family.</text>
</comment>
<evidence type="ECO:0000256" key="3">
    <source>
        <dbReference type="ARBA" id="ARBA00022741"/>
    </source>
</evidence>
<evidence type="ECO:0000256" key="6">
    <source>
        <dbReference type="ARBA" id="ARBA00023125"/>
    </source>
</evidence>
<evidence type="ECO:0000256" key="1">
    <source>
        <dbReference type="ARBA" id="ARBA00006271"/>
    </source>
</evidence>
<accession>A0A1L7ANR9</accession>
<dbReference type="Pfam" id="PF05192">
    <property type="entry name" value="MutS_III"/>
    <property type="match status" value="1"/>
</dbReference>
<dbReference type="InterPro" id="IPR007695">
    <property type="entry name" value="DNA_mismatch_repair_MutS-lik_N"/>
</dbReference>
<feature type="region of interest" description="Disordered" evidence="9">
    <location>
        <begin position="59"/>
        <end position="78"/>
    </location>
</feature>
<keyword evidence="7" id="KW-0234">DNA repair</keyword>
<dbReference type="RefSeq" id="WP_075801032.1">
    <property type="nucleotide sequence ID" value="NZ_CP015585.1"/>
</dbReference>
<dbReference type="PIRSF" id="PIRSF037677">
    <property type="entry name" value="DNA_mis_repair_Msh6"/>
    <property type="match status" value="1"/>
</dbReference>
<feature type="domain" description="DNA mismatch repair proteins mutS family" evidence="10">
    <location>
        <begin position="775"/>
        <end position="791"/>
    </location>
</feature>
<reference evidence="11 12" key="1">
    <citation type="submission" date="2016-05" db="EMBL/GenBank/DDBJ databases">
        <title>Complete Genome and Methylome Analysis of Psychrotrophic Bacterial Isolates from Antarctic Lake Untersee.</title>
        <authorList>
            <person name="Fomenkov A."/>
            <person name="Akimov V.N."/>
            <person name="Vasilyeva L.V."/>
            <person name="Andersen D."/>
            <person name="Vincze T."/>
            <person name="Roberts R.J."/>
        </authorList>
    </citation>
    <scope>NUCLEOTIDE SEQUENCE [LARGE SCALE GENOMIC DNA]</scope>
    <source>
        <strain evidence="11 12">U14-5</strain>
        <plasmid evidence="12">Plasmid 1</plasmid>
    </source>
</reference>
<organism evidence="11 12">
    <name type="scientific">Roseomonas gilardii</name>
    <dbReference type="NCBI Taxonomy" id="257708"/>
    <lineage>
        <taxon>Bacteria</taxon>
        <taxon>Pseudomonadati</taxon>
        <taxon>Pseudomonadota</taxon>
        <taxon>Alphaproteobacteria</taxon>
        <taxon>Acetobacterales</taxon>
        <taxon>Roseomonadaceae</taxon>
        <taxon>Roseomonas</taxon>
    </lineage>
</organism>
<dbReference type="InterPro" id="IPR007861">
    <property type="entry name" value="DNA_mismatch_repair_MutS_clamp"/>
</dbReference>
<keyword evidence="6" id="KW-0238">DNA-binding</keyword>
<evidence type="ECO:0000259" key="10">
    <source>
        <dbReference type="PROSITE" id="PS00486"/>
    </source>
</evidence>
<dbReference type="KEGG" id="rgi:RGI145_22415"/>
<dbReference type="InterPro" id="IPR045076">
    <property type="entry name" value="MutS"/>
</dbReference>
<dbReference type="SUPFAM" id="SSF55271">
    <property type="entry name" value="DNA repair protein MutS, domain I"/>
    <property type="match status" value="1"/>
</dbReference>
<keyword evidence="11" id="KW-0614">Plasmid</keyword>
<dbReference type="PROSITE" id="PS00486">
    <property type="entry name" value="DNA_MISMATCH_REPAIR_2"/>
    <property type="match status" value="1"/>
</dbReference>
<dbReference type="Gene3D" id="1.10.1420.10">
    <property type="match status" value="2"/>
</dbReference>
<dbReference type="Pfam" id="PF00488">
    <property type="entry name" value="MutS_V"/>
    <property type="match status" value="1"/>
</dbReference>
<dbReference type="Pfam" id="PF01624">
    <property type="entry name" value="MutS_I"/>
    <property type="match status" value="1"/>
</dbReference>
<evidence type="ECO:0000256" key="2">
    <source>
        <dbReference type="ARBA" id="ARBA00021982"/>
    </source>
</evidence>
<evidence type="ECO:0000256" key="8">
    <source>
        <dbReference type="ARBA" id="ARBA00024647"/>
    </source>
</evidence>
<dbReference type="SMART" id="SM00534">
    <property type="entry name" value="MUTSac"/>
    <property type="match status" value="1"/>
</dbReference>
<dbReference type="Gene3D" id="3.40.50.300">
    <property type="entry name" value="P-loop containing nucleotide triphosphate hydrolases"/>
    <property type="match status" value="1"/>
</dbReference>
<keyword evidence="5" id="KW-0067">ATP-binding</keyword>
<dbReference type="InterPro" id="IPR036187">
    <property type="entry name" value="DNA_mismatch_repair_MutS_sf"/>
</dbReference>
<geneLocation type="plasmid" evidence="11 12">
    <name>1</name>
</geneLocation>
<evidence type="ECO:0000256" key="7">
    <source>
        <dbReference type="ARBA" id="ARBA00023204"/>
    </source>
</evidence>
<evidence type="ECO:0000256" key="4">
    <source>
        <dbReference type="ARBA" id="ARBA00022763"/>
    </source>
</evidence>
<dbReference type="NCBIfam" id="NF003810">
    <property type="entry name" value="PRK05399.1"/>
    <property type="match status" value="1"/>
</dbReference>
<dbReference type="PANTHER" id="PTHR11361:SF34">
    <property type="entry name" value="DNA MISMATCH REPAIR PROTEIN MSH1, MITOCHONDRIAL"/>
    <property type="match status" value="1"/>
</dbReference>
<dbReference type="SUPFAM" id="SSF48334">
    <property type="entry name" value="DNA repair protein MutS, domain III"/>
    <property type="match status" value="1"/>
</dbReference>
<dbReference type="SMART" id="SM00533">
    <property type="entry name" value="MUTSd"/>
    <property type="match status" value="1"/>
</dbReference>
<dbReference type="Proteomes" id="UP000185494">
    <property type="component" value="Chromosome 1"/>
</dbReference>
<dbReference type="InterPro" id="IPR027417">
    <property type="entry name" value="P-loop_NTPase"/>
</dbReference>
<evidence type="ECO:0000313" key="12">
    <source>
        <dbReference type="Proteomes" id="UP000185494"/>
    </source>
</evidence>
<dbReference type="InterPro" id="IPR000432">
    <property type="entry name" value="DNA_mismatch_repair_MutS_C"/>
</dbReference>
<dbReference type="GO" id="GO:0006298">
    <property type="term" value="P:mismatch repair"/>
    <property type="evidence" value="ECO:0007669"/>
    <property type="project" value="InterPro"/>
</dbReference>
<dbReference type="FunFam" id="3.40.50.300:FF:000870">
    <property type="entry name" value="MutS protein homolog 4"/>
    <property type="match status" value="1"/>
</dbReference>
<dbReference type="SUPFAM" id="SSF52540">
    <property type="entry name" value="P-loop containing nucleoside triphosphate hydrolases"/>
    <property type="match status" value="1"/>
</dbReference>
<dbReference type="InterPro" id="IPR036678">
    <property type="entry name" value="MutS_con_dom_sf"/>
</dbReference>
<name>A0A1L7ANR9_9PROT</name>
<evidence type="ECO:0000256" key="9">
    <source>
        <dbReference type="SAM" id="MobiDB-lite"/>
    </source>
</evidence>
<keyword evidence="4" id="KW-0227">DNA damage</keyword>
<dbReference type="Pfam" id="PF05190">
    <property type="entry name" value="MutS_IV"/>
    <property type="match status" value="1"/>
</dbReference>
<protein>
    <recommendedName>
        <fullName evidence="2">DNA mismatch repair protein MutS</fullName>
    </recommendedName>
</protein>
<keyword evidence="3" id="KW-0547">Nucleotide-binding</keyword>
<dbReference type="PANTHER" id="PTHR11361">
    <property type="entry name" value="DNA MISMATCH REPAIR PROTEIN MUTS FAMILY MEMBER"/>
    <property type="match status" value="1"/>
</dbReference>
<evidence type="ECO:0000256" key="5">
    <source>
        <dbReference type="ARBA" id="ARBA00022840"/>
    </source>
</evidence>
<evidence type="ECO:0000313" key="11">
    <source>
        <dbReference type="EMBL" id="APT60334.1"/>
    </source>
</evidence>
<dbReference type="AlphaFoldDB" id="A0A1L7ANR9"/>
<gene>
    <name evidence="11" type="ORF">RGI145_22415</name>
</gene>
<dbReference type="Gene3D" id="3.40.1170.10">
    <property type="entry name" value="DNA repair protein MutS, domain I"/>
    <property type="match status" value="1"/>
</dbReference>